<evidence type="ECO:0000313" key="3">
    <source>
        <dbReference type="EMBL" id="GAA3161136.1"/>
    </source>
</evidence>
<dbReference type="Proteomes" id="UP001499924">
    <property type="component" value="Unassembled WGS sequence"/>
</dbReference>
<accession>A0ABP6NZK2</accession>
<feature type="region of interest" description="Disordered" evidence="1">
    <location>
        <begin position="106"/>
        <end position="168"/>
    </location>
</feature>
<protein>
    <submittedName>
        <fullName evidence="3">Uncharacterized protein</fullName>
    </submittedName>
</protein>
<gene>
    <name evidence="3" type="ORF">GCM10010531_10930</name>
</gene>
<reference evidence="4" key="1">
    <citation type="journal article" date="2019" name="Int. J. Syst. Evol. Microbiol.">
        <title>The Global Catalogue of Microorganisms (GCM) 10K type strain sequencing project: providing services to taxonomists for standard genome sequencing and annotation.</title>
        <authorList>
            <consortium name="The Broad Institute Genomics Platform"/>
            <consortium name="The Broad Institute Genome Sequencing Center for Infectious Disease"/>
            <person name="Wu L."/>
            <person name="Ma J."/>
        </authorList>
    </citation>
    <scope>NUCLEOTIDE SEQUENCE [LARGE SCALE GENOMIC DNA]</scope>
    <source>
        <strain evidence="4">JCM 15614</strain>
    </source>
</reference>
<comment type="caution">
    <text evidence="3">The sequence shown here is derived from an EMBL/GenBank/DDBJ whole genome shotgun (WGS) entry which is preliminary data.</text>
</comment>
<sequence>MICGPSSGERLQEAAGGADHLRVRLAIVVYGVLFVVLEMVGQYLGSVDWSRITPLDVAAALVDTLLAVVVAIAVLVAYDVGRRRWVPAFRAWRRRQLRSAAAPREPIGVPSWRTGPGTREVPGAGPGTRTATAPPRAVDAPAVRAVPDPDYGTRTVGQRFPEGPGRLL</sequence>
<proteinExistence type="predicted"/>
<feature type="transmembrane region" description="Helical" evidence="2">
    <location>
        <begin position="57"/>
        <end position="80"/>
    </location>
</feature>
<keyword evidence="2" id="KW-1133">Transmembrane helix</keyword>
<keyword evidence="2" id="KW-0472">Membrane</keyword>
<evidence type="ECO:0000256" key="2">
    <source>
        <dbReference type="SAM" id="Phobius"/>
    </source>
</evidence>
<keyword evidence="2" id="KW-0812">Transmembrane</keyword>
<keyword evidence="4" id="KW-1185">Reference proteome</keyword>
<feature type="compositionally biased region" description="Low complexity" evidence="1">
    <location>
        <begin position="127"/>
        <end position="150"/>
    </location>
</feature>
<evidence type="ECO:0000313" key="4">
    <source>
        <dbReference type="Proteomes" id="UP001499924"/>
    </source>
</evidence>
<evidence type="ECO:0000256" key="1">
    <source>
        <dbReference type="SAM" id="MobiDB-lite"/>
    </source>
</evidence>
<organism evidence="3 4">
    <name type="scientific">Blastococcus jejuensis</name>
    <dbReference type="NCBI Taxonomy" id="351224"/>
    <lineage>
        <taxon>Bacteria</taxon>
        <taxon>Bacillati</taxon>
        <taxon>Actinomycetota</taxon>
        <taxon>Actinomycetes</taxon>
        <taxon>Geodermatophilales</taxon>
        <taxon>Geodermatophilaceae</taxon>
        <taxon>Blastococcus</taxon>
    </lineage>
</organism>
<name>A0ABP6NZK2_9ACTN</name>
<dbReference type="EMBL" id="BAAAVV010000002">
    <property type="protein sequence ID" value="GAA3161136.1"/>
    <property type="molecule type" value="Genomic_DNA"/>
</dbReference>
<feature type="transmembrane region" description="Helical" evidence="2">
    <location>
        <begin position="21"/>
        <end position="45"/>
    </location>
</feature>